<dbReference type="PANTHER" id="PTHR48081">
    <property type="entry name" value="AB HYDROLASE SUPERFAMILY PROTEIN C4A8.06C"/>
    <property type="match status" value="1"/>
</dbReference>
<dbReference type="Proteomes" id="UP000476064">
    <property type="component" value="Chromosome"/>
</dbReference>
<dbReference type="GO" id="GO:0004806">
    <property type="term" value="F:triacylglycerol lipase activity"/>
    <property type="evidence" value="ECO:0007669"/>
    <property type="project" value="TreeGrafter"/>
</dbReference>
<dbReference type="InterPro" id="IPR029058">
    <property type="entry name" value="AB_hydrolase_fold"/>
</dbReference>
<dbReference type="RefSeq" id="WP_162358229.1">
    <property type="nucleotide sequence ID" value="NZ_CP048209.1"/>
</dbReference>
<evidence type="ECO:0000256" key="2">
    <source>
        <dbReference type="ARBA" id="ARBA00022801"/>
    </source>
</evidence>
<name>A0A6C0G289_9BACL</name>
<dbReference type="KEGG" id="plyc:GXP70_18620"/>
<comment type="similarity">
    <text evidence="1">Belongs to the 'GDXG' lipolytic enzyme family.</text>
</comment>
<protein>
    <submittedName>
        <fullName evidence="4">Alpha/beta hydrolase</fullName>
    </submittedName>
</protein>
<accession>A0A6C0G289</accession>
<keyword evidence="5" id="KW-1185">Reference proteome</keyword>
<sequence>MERTSQEQLAAIKMYIKQTGSFENKSVMQIREEMRQAASKMPAPADTVIREATIGQGQLCGEWVIPNRLEQGNENRAIVYFHGGGFVAGTCAFYRDLCARIARASGIRVLIIDYRLAPEYPFPAANDDCLQAYRSLLADGFSAQHLVVGGDSVGGSLALMTLLSLRDNGESLPAGAFLISPHTDLVHLDGESYTSRAALDPTGSREGNRQILRAYLGGRPETPLLSPLRMNLEKLPDLLIQAGDHEVLLSDAVRLADRARAAGVQVELEIWDQMWCAFHLMAFMLPEARQAIANIGRFVQARLR</sequence>
<dbReference type="SUPFAM" id="SSF53474">
    <property type="entry name" value="alpha/beta-Hydrolases"/>
    <property type="match status" value="1"/>
</dbReference>
<evidence type="ECO:0000259" key="3">
    <source>
        <dbReference type="Pfam" id="PF07859"/>
    </source>
</evidence>
<gene>
    <name evidence="4" type="ORF">GXP70_18620</name>
</gene>
<dbReference type="Pfam" id="PF07859">
    <property type="entry name" value="Abhydrolase_3"/>
    <property type="match status" value="1"/>
</dbReference>
<dbReference type="PANTHER" id="PTHR48081:SF30">
    <property type="entry name" value="ACETYL-HYDROLASE LIPR-RELATED"/>
    <property type="match status" value="1"/>
</dbReference>
<keyword evidence="2 4" id="KW-0378">Hydrolase</keyword>
<evidence type="ECO:0000313" key="5">
    <source>
        <dbReference type="Proteomes" id="UP000476064"/>
    </source>
</evidence>
<dbReference type="Gene3D" id="3.40.50.1820">
    <property type="entry name" value="alpha/beta hydrolase"/>
    <property type="match status" value="1"/>
</dbReference>
<feature type="domain" description="Alpha/beta hydrolase fold-3" evidence="3">
    <location>
        <begin position="78"/>
        <end position="279"/>
    </location>
</feature>
<proteinExistence type="inferred from homology"/>
<dbReference type="PROSITE" id="PS01173">
    <property type="entry name" value="LIPASE_GDXG_HIS"/>
    <property type="match status" value="1"/>
</dbReference>
<dbReference type="EMBL" id="CP048209">
    <property type="protein sequence ID" value="QHT61791.1"/>
    <property type="molecule type" value="Genomic_DNA"/>
</dbReference>
<reference evidence="4 5" key="1">
    <citation type="submission" date="2020-01" db="EMBL/GenBank/DDBJ databases">
        <title>Paenibacillus sp. nov., isolated from tomato rhizosphere.</title>
        <authorList>
            <person name="Weon H.-Y."/>
            <person name="Lee S.A."/>
        </authorList>
    </citation>
    <scope>NUCLEOTIDE SEQUENCE [LARGE SCALE GENOMIC DNA]</scope>
    <source>
        <strain evidence="4 5">12200R-189</strain>
    </source>
</reference>
<organism evidence="4 5">
    <name type="scientific">Paenibacillus lycopersici</name>
    <dbReference type="NCBI Taxonomy" id="2704462"/>
    <lineage>
        <taxon>Bacteria</taxon>
        <taxon>Bacillati</taxon>
        <taxon>Bacillota</taxon>
        <taxon>Bacilli</taxon>
        <taxon>Bacillales</taxon>
        <taxon>Paenibacillaceae</taxon>
        <taxon>Paenibacillus</taxon>
    </lineage>
</organism>
<dbReference type="InterPro" id="IPR002168">
    <property type="entry name" value="Lipase_GDXG_HIS_AS"/>
</dbReference>
<dbReference type="InterPro" id="IPR050300">
    <property type="entry name" value="GDXG_lipolytic_enzyme"/>
</dbReference>
<dbReference type="InterPro" id="IPR013094">
    <property type="entry name" value="AB_hydrolase_3"/>
</dbReference>
<evidence type="ECO:0000313" key="4">
    <source>
        <dbReference type="EMBL" id="QHT61791.1"/>
    </source>
</evidence>
<evidence type="ECO:0000256" key="1">
    <source>
        <dbReference type="ARBA" id="ARBA00010515"/>
    </source>
</evidence>
<dbReference type="AlphaFoldDB" id="A0A6C0G289"/>